<proteinExistence type="predicted"/>
<dbReference type="EMBL" id="CASHSV030000823">
    <property type="protein sequence ID" value="CAJ2677779.1"/>
    <property type="molecule type" value="Genomic_DNA"/>
</dbReference>
<gene>
    <name evidence="1" type="ORF">MILVUS5_LOCUS40207</name>
</gene>
<organism evidence="1 2">
    <name type="scientific">Trifolium pratense</name>
    <name type="common">Red clover</name>
    <dbReference type="NCBI Taxonomy" id="57577"/>
    <lineage>
        <taxon>Eukaryota</taxon>
        <taxon>Viridiplantae</taxon>
        <taxon>Streptophyta</taxon>
        <taxon>Embryophyta</taxon>
        <taxon>Tracheophyta</taxon>
        <taxon>Spermatophyta</taxon>
        <taxon>Magnoliopsida</taxon>
        <taxon>eudicotyledons</taxon>
        <taxon>Gunneridae</taxon>
        <taxon>Pentapetalae</taxon>
        <taxon>rosids</taxon>
        <taxon>fabids</taxon>
        <taxon>Fabales</taxon>
        <taxon>Fabaceae</taxon>
        <taxon>Papilionoideae</taxon>
        <taxon>50 kb inversion clade</taxon>
        <taxon>NPAAA clade</taxon>
        <taxon>Hologalegina</taxon>
        <taxon>IRL clade</taxon>
        <taxon>Trifolieae</taxon>
        <taxon>Trifolium</taxon>
    </lineage>
</organism>
<evidence type="ECO:0000313" key="2">
    <source>
        <dbReference type="Proteomes" id="UP001177021"/>
    </source>
</evidence>
<comment type="caution">
    <text evidence="1">The sequence shown here is derived from an EMBL/GenBank/DDBJ whole genome shotgun (WGS) entry which is preliminary data.</text>
</comment>
<protein>
    <submittedName>
        <fullName evidence="1">Uncharacterized protein</fullName>
    </submittedName>
</protein>
<accession>A0ACB0M7B7</accession>
<name>A0ACB0M7B7_TRIPR</name>
<sequence length="67" mass="7402">MHRVLETGWLGTRFQHRESSIRKGYTLQTKKSHVNDDNGALGNILEGNAGADFLAKLGSANDDKLTF</sequence>
<keyword evidence="2" id="KW-1185">Reference proteome</keyword>
<evidence type="ECO:0000313" key="1">
    <source>
        <dbReference type="EMBL" id="CAJ2677779.1"/>
    </source>
</evidence>
<dbReference type="Proteomes" id="UP001177021">
    <property type="component" value="Unassembled WGS sequence"/>
</dbReference>
<reference evidence="1" key="1">
    <citation type="submission" date="2023-10" db="EMBL/GenBank/DDBJ databases">
        <authorList>
            <person name="Rodriguez Cubillos JULIANA M."/>
            <person name="De Vega J."/>
        </authorList>
    </citation>
    <scope>NUCLEOTIDE SEQUENCE</scope>
</reference>